<sequence>MTQLDDTPVLTRLDPDHRTVVQEWIDGMNRALAGADRTGVRALLSADPWWRDIYALSWDLVAVHGADDIVDALANALEDTGFGALRLDESWPVSFNGAYIEAIYHFETRVSTGRGVVRLVQEDDGAWRSWVVSTSLEALRDFPEPVVSIADAATDEHNSPSVPGARRSLDEVRAERREYRDADPSVLVVGAGHSGLFLAARLGQLGVSTLLVDRYARAGDNWRLRYNGLLLHDTKWATQFPYLPYPSTWPLFTPKEKLADWMESYVTLMDLDLWTSTNVHSATYDEAHGHWTVELDHGGERRTLHPQHLVFATGRETIAHQPVVEGMEEFTGTVAHSSTHLGGEALRGKKVVVVGAGASAHDIAQDAYEHEADSITMVQRSPVLVFSQRHGLKNLFGNYYGEDGPETSTADLLASANPLALSTGLAPIVTRRIAELDTEMLAGLEAAGFRTTLGPGDAGQAYLTTRGGGAVYIDKGNCALIINGEIRIQPGEIERFTANGVVYRDGTEEAADVVVFCTGFRNMREVARPIVGDEVTDALATVWNVDDRGELRTTLRHSGHQKLWFMANGLRLARFFSQHVALLIKAMNEGLIDPSINVEKKKQEQAG</sequence>
<dbReference type="RefSeq" id="WP_206004929.1">
    <property type="nucleotide sequence ID" value="NZ_CP070619.1"/>
</dbReference>
<dbReference type="Gene3D" id="3.50.50.60">
    <property type="entry name" value="FAD/NAD(P)-binding domain"/>
    <property type="match status" value="2"/>
</dbReference>
<dbReference type="PANTHER" id="PTHR43539:SF68">
    <property type="entry name" value="FLAVIN-BINDING MONOOXYGENASE-LIKE PROTEIN (AFU_ORTHOLOGUE AFUA_4G09220)"/>
    <property type="match status" value="1"/>
</dbReference>
<keyword evidence="1" id="KW-0560">Oxidoreductase</keyword>
<name>A0A974ZS34_9NOCA</name>
<dbReference type="InterPro" id="IPR023753">
    <property type="entry name" value="FAD/NAD-binding_dom"/>
</dbReference>
<keyword evidence="4" id="KW-1185">Reference proteome</keyword>
<evidence type="ECO:0000313" key="3">
    <source>
        <dbReference type="EMBL" id="QSE88176.1"/>
    </source>
</evidence>
<evidence type="ECO:0000259" key="2">
    <source>
        <dbReference type="Pfam" id="PF07992"/>
    </source>
</evidence>
<dbReference type="PRINTS" id="PR00411">
    <property type="entry name" value="PNDRDTASEI"/>
</dbReference>
<dbReference type="SUPFAM" id="SSF51905">
    <property type="entry name" value="FAD/NAD(P)-binding domain"/>
    <property type="match status" value="2"/>
</dbReference>
<reference evidence="3 4" key="2">
    <citation type="journal article" date="2022" name="Arch. Microbiol.">
        <title>Rhodococcus pseudokoreensis sp. nov. isolated from the rhizosphere of young M26 apple rootstocks.</title>
        <authorList>
            <person name="Kampfer P."/>
            <person name="Glaeser S.P."/>
            <person name="Blom J."/>
            <person name="Wolf J."/>
            <person name="Benning S."/>
            <person name="Schloter M."/>
            <person name="Neumann-Schaal M."/>
        </authorList>
    </citation>
    <scope>NUCLEOTIDE SEQUENCE [LARGE SCALE GENOMIC DNA]</scope>
    <source>
        <strain evidence="3 4">R79</strain>
    </source>
</reference>
<dbReference type="SUPFAM" id="SSF54427">
    <property type="entry name" value="NTF2-like"/>
    <property type="match status" value="1"/>
</dbReference>
<gene>
    <name evidence="3" type="ORF">JWS13_05860</name>
</gene>
<accession>A0A974ZS34</accession>
<feature type="domain" description="FAD/NAD(P)-binding" evidence="2">
    <location>
        <begin position="185"/>
        <end position="385"/>
    </location>
</feature>
<evidence type="ECO:0000256" key="1">
    <source>
        <dbReference type="ARBA" id="ARBA00023002"/>
    </source>
</evidence>
<organism evidence="3 4">
    <name type="scientific">Rhodococcus pseudokoreensis</name>
    <dbReference type="NCBI Taxonomy" id="2811421"/>
    <lineage>
        <taxon>Bacteria</taxon>
        <taxon>Bacillati</taxon>
        <taxon>Actinomycetota</taxon>
        <taxon>Actinomycetes</taxon>
        <taxon>Mycobacteriales</taxon>
        <taxon>Nocardiaceae</taxon>
        <taxon>Rhodococcus</taxon>
    </lineage>
</organism>
<dbReference type="Proteomes" id="UP000662986">
    <property type="component" value="Chromosome"/>
</dbReference>
<dbReference type="PANTHER" id="PTHR43539">
    <property type="entry name" value="FLAVIN-BINDING MONOOXYGENASE-LIKE PROTEIN (AFU_ORTHOLOGUE AFUA_4G09220)"/>
    <property type="match status" value="1"/>
</dbReference>
<dbReference type="InterPro" id="IPR032710">
    <property type="entry name" value="NTF2-like_dom_sf"/>
</dbReference>
<dbReference type="Pfam" id="PF07992">
    <property type="entry name" value="Pyr_redox_2"/>
    <property type="match status" value="1"/>
</dbReference>
<dbReference type="InterPro" id="IPR036188">
    <property type="entry name" value="FAD/NAD-bd_sf"/>
</dbReference>
<reference evidence="3 4" key="1">
    <citation type="journal article" date="2021" name="Microbiol. Resour. Announc.">
        <title>Complete Genome Sequences of Two Rhodococcus sp. Strains with Large and Linear Chromosomes, Isolated from Apple Rhizosphere.</title>
        <authorList>
            <person name="Benning S."/>
            <person name="Brugnone N."/>
            <person name="Siani R."/>
            <person name="Kublik S."/>
            <person name="Schloter M."/>
            <person name="Rad V."/>
        </authorList>
    </citation>
    <scope>NUCLEOTIDE SEQUENCE [LARGE SCALE GENOMIC DNA]</scope>
    <source>
        <strain evidence="3 4">R79</strain>
    </source>
</reference>
<proteinExistence type="predicted"/>
<evidence type="ECO:0000313" key="4">
    <source>
        <dbReference type="Proteomes" id="UP000662986"/>
    </source>
</evidence>
<protein>
    <submittedName>
        <fullName evidence="3">FAD-dependent oxidoreductase</fullName>
    </submittedName>
</protein>
<dbReference type="EMBL" id="CP070619">
    <property type="protein sequence ID" value="QSE88176.1"/>
    <property type="molecule type" value="Genomic_DNA"/>
</dbReference>
<dbReference type="InterPro" id="IPR050982">
    <property type="entry name" value="Auxin_biosynth/cation_transpt"/>
</dbReference>